<feature type="region of interest" description="Disordered" evidence="1">
    <location>
        <begin position="232"/>
        <end position="270"/>
    </location>
</feature>
<keyword evidence="4" id="KW-1185">Reference proteome</keyword>
<feature type="compositionally biased region" description="Basic and acidic residues" evidence="1">
    <location>
        <begin position="560"/>
        <end position="589"/>
    </location>
</feature>
<feature type="compositionally biased region" description="Basic and acidic residues" evidence="1">
    <location>
        <begin position="439"/>
        <end position="475"/>
    </location>
</feature>
<gene>
    <name evidence="3" type="ORF">GDO78_022802</name>
</gene>
<feature type="compositionally biased region" description="Basic and acidic residues" evidence="1">
    <location>
        <begin position="103"/>
        <end position="113"/>
    </location>
</feature>
<proteinExistence type="predicted"/>
<evidence type="ECO:0000259" key="2">
    <source>
        <dbReference type="Pfam" id="PF15257"/>
    </source>
</evidence>
<dbReference type="Pfam" id="PF15257">
    <property type="entry name" value="DUF4590"/>
    <property type="match status" value="1"/>
</dbReference>
<feature type="compositionally biased region" description="Low complexity" evidence="1">
    <location>
        <begin position="542"/>
        <end position="554"/>
    </location>
</feature>
<evidence type="ECO:0000313" key="3">
    <source>
        <dbReference type="EMBL" id="KAG9471788.1"/>
    </source>
</evidence>
<dbReference type="InterPro" id="IPR027962">
    <property type="entry name" value="ERICH3"/>
</dbReference>
<evidence type="ECO:0000256" key="1">
    <source>
        <dbReference type="SAM" id="MobiDB-lite"/>
    </source>
</evidence>
<dbReference type="EMBL" id="WNTK01000101">
    <property type="protein sequence ID" value="KAG9471788.1"/>
    <property type="molecule type" value="Genomic_DNA"/>
</dbReference>
<dbReference type="PANTHER" id="PTHR23034:SF2">
    <property type="entry name" value="GLUTAMATE-RICH PROTEIN 3"/>
    <property type="match status" value="1"/>
</dbReference>
<dbReference type="AlphaFoldDB" id="A0A8J6ELQ8"/>
<reference evidence="3" key="1">
    <citation type="thesis" date="2020" institute="ProQuest LLC" country="789 East Eisenhower Parkway, Ann Arbor, MI, USA">
        <title>Comparative Genomics and Chromosome Evolution.</title>
        <authorList>
            <person name="Mudd A.B."/>
        </authorList>
    </citation>
    <scope>NUCLEOTIDE SEQUENCE</scope>
    <source>
        <strain evidence="3">HN-11 Male</strain>
        <tissue evidence="3">Kidney and liver</tissue>
    </source>
</reference>
<feature type="compositionally biased region" description="Basic and acidic residues" evidence="1">
    <location>
        <begin position="627"/>
        <end position="674"/>
    </location>
</feature>
<feature type="compositionally biased region" description="Basic and acidic residues" evidence="1">
    <location>
        <begin position="598"/>
        <end position="619"/>
    </location>
</feature>
<dbReference type="OrthoDB" id="120976at2759"/>
<dbReference type="Proteomes" id="UP000770717">
    <property type="component" value="Unassembled WGS sequence"/>
</dbReference>
<name>A0A8J6ELQ8_ELECQ</name>
<feature type="region of interest" description="Disordered" evidence="1">
    <location>
        <begin position="397"/>
        <end position="674"/>
    </location>
</feature>
<feature type="domain" description="DUF4590" evidence="2">
    <location>
        <begin position="294"/>
        <end position="404"/>
    </location>
</feature>
<dbReference type="InterPro" id="IPR048257">
    <property type="entry name" value="DUF4590"/>
</dbReference>
<feature type="compositionally biased region" description="Basic and acidic residues" evidence="1">
    <location>
        <begin position="515"/>
        <end position="541"/>
    </location>
</feature>
<dbReference type="PANTHER" id="PTHR23034">
    <property type="entry name" value="GLUTAMATE-RICH PROTEIN 3"/>
    <property type="match status" value="1"/>
</dbReference>
<protein>
    <recommendedName>
        <fullName evidence="2">DUF4590 domain-containing protein</fullName>
    </recommendedName>
</protein>
<accession>A0A8J6ELQ8</accession>
<feature type="region of interest" description="Disordered" evidence="1">
    <location>
        <begin position="98"/>
        <end position="197"/>
    </location>
</feature>
<comment type="caution">
    <text evidence="3">The sequence shown here is derived from an EMBL/GenBank/DDBJ whole genome shotgun (WGS) entry which is preliminary data.</text>
</comment>
<organism evidence="3 4">
    <name type="scientific">Eleutherodactylus coqui</name>
    <name type="common">Puerto Rican coqui</name>
    <dbReference type="NCBI Taxonomy" id="57060"/>
    <lineage>
        <taxon>Eukaryota</taxon>
        <taxon>Metazoa</taxon>
        <taxon>Chordata</taxon>
        <taxon>Craniata</taxon>
        <taxon>Vertebrata</taxon>
        <taxon>Euteleostomi</taxon>
        <taxon>Amphibia</taxon>
        <taxon>Batrachia</taxon>
        <taxon>Anura</taxon>
        <taxon>Neobatrachia</taxon>
        <taxon>Hyloidea</taxon>
        <taxon>Eleutherodactylidae</taxon>
        <taxon>Eleutherodactylinae</taxon>
        <taxon>Eleutherodactylus</taxon>
        <taxon>Eleutherodactylus</taxon>
    </lineage>
</organism>
<feature type="compositionally biased region" description="Basic and acidic residues" evidence="1">
    <location>
        <begin position="483"/>
        <end position="503"/>
    </location>
</feature>
<sequence>MSHPYIGPLSAYNSLTDKHLTGYFNNTRIRKHLQRAGLITRSGRILTEKEYRINAMRRDHQKYIRECLAQAIFQKVIDMERRHQIDIKRELETFTRKTRVQRLKGDPSKRAEDETLPALSPHPPTGPKSGSNRRPGNQDRSDSSESASLLRPNTAPGNMQRPVRLQPLPVFSSSGNVPKIPTVSPPKPSAEEEEPRFTSMTDKEILRIMHTAHHSAGISPYRLPIINNFVMPIPPPPQKHPRQTVSTSTRGRRYHPTTATNEPDAPAKNTGKFHKTSLQSNVKIVMVYLGKNVHLSHDDSDYRDEIKVYQQHCGGENLCVYKGRLLEGEFFSLVSRRHRGFPFSLTFYINGIQADRLSSCCEYKQCKRVRLGGKNGYFGFINIEGASPCYRCIMGPAKKPSPPPKIKTKDKDGNNEKSSNGEVNGKLLSNADDDDDEDKSLMDCQDHGQNKDKTRDEPEADDEAKNDYDERRNEEGQVDDEVSEKSKSPSDNEKDDFNQERRIGAPLNAAPEASAGKKDGKDGRYDSDYEEDKRDRKRKESFSSTSTVDSSSNDDGSEHDDDKERDGDYESESDKETETSLELDNHDKDLEVEEPEEADKKLTKTHLEERDIIVNENHHNVVGSLSNRREEDRKTECVNDSKTLGHMDEDGKSKAEEDLKRKHSSDEEGGEYRP</sequence>
<evidence type="ECO:0000313" key="4">
    <source>
        <dbReference type="Proteomes" id="UP000770717"/>
    </source>
</evidence>